<sequence length="1277" mass="141195">MDIHICGACHAQFNDVDTFVYHKHHDCPLSASLRNSEAPQSQLRSHVRFNQSKDYTNQYHRNETQAVTQVIEEHRDLESQTVDEFSAGTLYTTGNHAVDQSADLIQDKSEDNAQLQAVSTQRHYCSIPSTHMLIALPSGRFVEIQGNPDMNQQAILAVSQAYSTVTQKDQQSSGTVFVSQSDTTEIQSGGLVTVVSQRHGHISSEGTVYQSQETQLTPESEIVSTLSGQEQMQHNNLILEQSQISHFQQGQNVKITHGVNSLSTASCENYTQFPTSEGIIGSNIGNVQLISQHPVVSSHPSQNLPGTNIVTDVAGNIVSQTQIVTPTNENFQSAGSIIDQSKLTQTRAKKSTASKSRSKPRGTALKNHKGQTQTVHHVDNGNAENVGLNSVSVSRSNQIFRSRDDHSDHLQQTEKTMSDSNVGSNHNSATNVQIQERGDNSDQVEIISLSTASHSKNIVEKLPLNSKSGNNRGSDRKQIEKTYLGANLTLVTDNNGEKMYVIPHENQVVRKDMGSPSKQDSAFKGNSKKRFKCTYEKCPYITAYMKDLERHMRVHTGERPYHCQQCGKTFNRNDKLILHMRYHTGEKLFKCSLCDYKCVEGGSLKKHIRIHTDSRPYKCQVCSYRGRSSSQLMTHLRTHTGDTPYMCQFCEAKFKVNSDLKRHVRIHTGEKPYHCLYCDYKCSVKGNLQSHLDTNHRSENMIKCDHCEFTTSSKRAMREHIKVHDIREELICPTCNYQCSNKSALKKHMAMHTSEKPYECEFCNYTSRQNGNVQTHMRRKHPEKLWLKNRKSKFGGEKRKQKSKIEVQIEEEIEALKNPKIFRGKCSKVFRCKMCNASFVMEASLKCHLKHHKDQQNSPLATAYAVLKLQQPVINTASGAATEICQSGSLITSASMPESAMEIENHSIPVMIGNAANQSNAGLQTSSFTDSDARTLDNEVQQVGQPISLGINDILVAASMASVGTSDKELLTSTSNSSQSVMHFQRTDMPTGYISKGNNEVNINISVSQANTIGTNSVVLSIPTAETSLVSGQTSQSSNIQLVQNCSMPCFTLLNGQLIALPRQMQTSGPVSIQDSERSGSLSSVSNVQIQQAAAMIQANNQPFIQSPPQQGHAPTHHVQNTPNLHGSVPVQIILPGDSQQTMSLVSRLIDSVINRTVDGSSNIPSAIQMIQQPVLQAQFVNNQGNEAANSQEFLAQIPGSCNQATNWTLAPGSSGEITSLPVQFVRASMPCTVRKQLNQNIVMEKVGHSATMGQDDMVPGVIVGEDVMQQQEVDTS</sequence>
<dbReference type="Gene3D" id="3.30.160.60">
    <property type="entry name" value="Classic Zinc Finger"/>
    <property type="match status" value="8"/>
</dbReference>
<keyword evidence="8" id="KW-0804">Transcription</keyword>
<feature type="compositionally biased region" description="Basic residues" evidence="11">
    <location>
        <begin position="347"/>
        <end position="360"/>
    </location>
</feature>
<dbReference type="GO" id="GO:0008270">
    <property type="term" value="F:zinc ion binding"/>
    <property type="evidence" value="ECO:0007669"/>
    <property type="project" value="UniProtKB-KW"/>
</dbReference>
<dbReference type="PROSITE" id="PS50157">
    <property type="entry name" value="ZINC_FINGER_C2H2_2"/>
    <property type="match status" value="7"/>
</dbReference>
<feature type="region of interest" description="Disordered" evidence="11">
    <location>
        <begin position="336"/>
        <end position="374"/>
    </location>
</feature>
<reference evidence="13" key="2">
    <citation type="journal article" date="2021" name="Genome Biol. Evol.">
        <title>Developing a high-quality reference genome for a parasitic bivalve with doubly uniparental inheritance (Bivalvia: Unionida).</title>
        <authorList>
            <person name="Smith C.H."/>
        </authorList>
    </citation>
    <scope>NUCLEOTIDE SEQUENCE</scope>
    <source>
        <strain evidence="13">CHS0354</strain>
        <tissue evidence="13">Mantle</tissue>
    </source>
</reference>
<evidence type="ECO:0000256" key="5">
    <source>
        <dbReference type="ARBA" id="ARBA00022833"/>
    </source>
</evidence>
<comment type="subcellular location">
    <subcellularLocation>
        <location evidence="1">Nucleus</location>
    </subcellularLocation>
</comment>
<feature type="domain" description="C2H2-type" evidence="12">
    <location>
        <begin position="645"/>
        <end position="672"/>
    </location>
</feature>
<evidence type="ECO:0000313" key="13">
    <source>
        <dbReference type="EMBL" id="KAK3603804.1"/>
    </source>
</evidence>
<keyword evidence="3" id="KW-0677">Repeat</keyword>
<feature type="domain" description="C2H2-type" evidence="12">
    <location>
        <begin position="617"/>
        <end position="644"/>
    </location>
</feature>
<dbReference type="SMART" id="SM00355">
    <property type="entry name" value="ZnF_C2H2"/>
    <property type="match status" value="11"/>
</dbReference>
<feature type="domain" description="C2H2-type" evidence="12">
    <location>
        <begin position="830"/>
        <end position="857"/>
    </location>
</feature>
<keyword evidence="5" id="KW-0862">Zinc</keyword>
<dbReference type="FunFam" id="3.30.160.60:FF:000478">
    <property type="entry name" value="Zinc finger protein 133"/>
    <property type="match status" value="1"/>
</dbReference>
<feature type="region of interest" description="Disordered" evidence="11">
    <location>
        <begin position="402"/>
        <end position="427"/>
    </location>
</feature>
<dbReference type="Proteomes" id="UP001195483">
    <property type="component" value="Unassembled WGS sequence"/>
</dbReference>
<keyword evidence="7" id="KW-0238">DNA-binding</keyword>
<dbReference type="FunFam" id="3.30.160.60:FF:000325">
    <property type="entry name" value="ZFP90 zinc finger protein"/>
    <property type="match status" value="2"/>
</dbReference>
<feature type="compositionally biased region" description="Polar residues" evidence="11">
    <location>
        <begin position="413"/>
        <end position="427"/>
    </location>
</feature>
<keyword evidence="4 10" id="KW-0863">Zinc-finger</keyword>
<evidence type="ECO:0000256" key="1">
    <source>
        <dbReference type="ARBA" id="ARBA00004123"/>
    </source>
</evidence>
<dbReference type="InterPro" id="IPR013087">
    <property type="entry name" value="Znf_C2H2_type"/>
</dbReference>
<evidence type="ECO:0000256" key="6">
    <source>
        <dbReference type="ARBA" id="ARBA00023015"/>
    </source>
</evidence>
<feature type="domain" description="C2H2-type" evidence="12">
    <location>
        <begin position="589"/>
        <end position="616"/>
    </location>
</feature>
<protein>
    <recommendedName>
        <fullName evidence="12">C2H2-type domain-containing protein</fullName>
    </recommendedName>
</protein>
<evidence type="ECO:0000256" key="10">
    <source>
        <dbReference type="PROSITE-ProRule" id="PRU00042"/>
    </source>
</evidence>
<evidence type="ECO:0000256" key="4">
    <source>
        <dbReference type="ARBA" id="ARBA00022771"/>
    </source>
</evidence>
<feature type="domain" description="C2H2-type" evidence="12">
    <location>
        <begin position="531"/>
        <end position="560"/>
    </location>
</feature>
<evidence type="ECO:0000256" key="8">
    <source>
        <dbReference type="ARBA" id="ARBA00023163"/>
    </source>
</evidence>
<dbReference type="Pfam" id="PF00096">
    <property type="entry name" value="zf-C2H2"/>
    <property type="match status" value="4"/>
</dbReference>
<feature type="compositionally biased region" description="Polar residues" evidence="11">
    <location>
        <begin position="336"/>
        <end position="345"/>
    </location>
</feature>
<dbReference type="SUPFAM" id="SSF57667">
    <property type="entry name" value="beta-beta-alpha zinc fingers"/>
    <property type="match status" value="5"/>
</dbReference>
<dbReference type="GO" id="GO:0000981">
    <property type="term" value="F:DNA-binding transcription factor activity, RNA polymerase II-specific"/>
    <property type="evidence" value="ECO:0007669"/>
    <property type="project" value="TreeGrafter"/>
</dbReference>
<accession>A0AAE0T4V5</accession>
<dbReference type="InterPro" id="IPR036236">
    <property type="entry name" value="Znf_C2H2_sf"/>
</dbReference>
<comment type="caution">
    <text evidence="13">The sequence shown here is derived from an EMBL/GenBank/DDBJ whole genome shotgun (WGS) entry which is preliminary data.</text>
</comment>
<evidence type="ECO:0000256" key="2">
    <source>
        <dbReference type="ARBA" id="ARBA00022723"/>
    </source>
</evidence>
<evidence type="ECO:0000256" key="11">
    <source>
        <dbReference type="SAM" id="MobiDB-lite"/>
    </source>
</evidence>
<feature type="domain" description="C2H2-type" evidence="12">
    <location>
        <begin position="730"/>
        <end position="757"/>
    </location>
</feature>
<dbReference type="PANTHER" id="PTHR24408:SF58">
    <property type="entry name" value="TRANSCRIPTION FACTOR (TFIIIA), PUTATIVE (AFU_ORTHOLOGUE AFUA_1G05150)-RELATED"/>
    <property type="match status" value="1"/>
</dbReference>
<reference evidence="13" key="3">
    <citation type="submission" date="2023-05" db="EMBL/GenBank/DDBJ databases">
        <authorList>
            <person name="Smith C.H."/>
        </authorList>
    </citation>
    <scope>NUCLEOTIDE SEQUENCE</scope>
    <source>
        <strain evidence="13">CHS0354</strain>
        <tissue evidence="13">Mantle</tissue>
    </source>
</reference>
<dbReference type="PROSITE" id="PS00028">
    <property type="entry name" value="ZINC_FINGER_C2H2_1"/>
    <property type="match status" value="6"/>
</dbReference>
<dbReference type="AlphaFoldDB" id="A0AAE0T4V5"/>
<evidence type="ECO:0000259" key="12">
    <source>
        <dbReference type="PROSITE" id="PS50157"/>
    </source>
</evidence>
<keyword evidence="2" id="KW-0479">Metal-binding</keyword>
<evidence type="ECO:0000256" key="7">
    <source>
        <dbReference type="ARBA" id="ARBA00023125"/>
    </source>
</evidence>
<keyword evidence="14" id="KW-1185">Reference proteome</keyword>
<gene>
    <name evidence="13" type="ORF">CHS0354_042805</name>
</gene>
<reference evidence="13" key="1">
    <citation type="journal article" date="2021" name="Genome Biol. Evol.">
        <title>A High-Quality Reference Genome for a Parasitic Bivalve with Doubly Uniparental Inheritance (Bivalvia: Unionida).</title>
        <authorList>
            <person name="Smith C.H."/>
        </authorList>
    </citation>
    <scope>NUCLEOTIDE SEQUENCE</scope>
    <source>
        <strain evidence="13">CHS0354</strain>
    </source>
</reference>
<feature type="compositionally biased region" description="Basic and acidic residues" evidence="11">
    <location>
        <begin position="402"/>
        <end position="412"/>
    </location>
</feature>
<evidence type="ECO:0000256" key="9">
    <source>
        <dbReference type="ARBA" id="ARBA00023242"/>
    </source>
</evidence>
<keyword evidence="9" id="KW-0539">Nucleus</keyword>
<name>A0AAE0T4V5_9BIVA</name>
<evidence type="ECO:0000313" key="14">
    <source>
        <dbReference type="Proteomes" id="UP001195483"/>
    </source>
</evidence>
<organism evidence="13 14">
    <name type="scientific">Potamilus streckersoni</name>
    <dbReference type="NCBI Taxonomy" id="2493646"/>
    <lineage>
        <taxon>Eukaryota</taxon>
        <taxon>Metazoa</taxon>
        <taxon>Spiralia</taxon>
        <taxon>Lophotrochozoa</taxon>
        <taxon>Mollusca</taxon>
        <taxon>Bivalvia</taxon>
        <taxon>Autobranchia</taxon>
        <taxon>Heteroconchia</taxon>
        <taxon>Palaeoheterodonta</taxon>
        <taxon>Unionida</taxon>
        <taxon>Unionoidea</taxon>
        <taxon>Unionidae</taxon>
        <taxon>Ambleminae</taxon>
        <taxon>Lampsilini</taxon>
        <taxon>Potamilus</taxon>
    </lineage>
</organism>
<dbReference type="FunFam" id="3.30.160.60:FF:000446">
    <property type="entry name" value="Zinc finger protein"/>
    <property type="match status" value="1"/>
</dbReference>
<dbReference type="EMBL" id="JAEAOA010002358">
    <property type="protein sequence ID" value="KAK3603804.1"/>
    <property type="molecule type" value="Genomic_DNA"/>
</dbReference>
<feature type="domain" description="C2H2-type" evidence="12">
    <location>
        <begin position="561"/>
        <end position="588"/>
    </location>
</feature>
<evidence type="ECO:0000256" key="3">
    <source>
        <dbReference type="ARBA" id="ARBA00022737"/>
    </source>
</evidence>
<feature type="region of interest" description="Disordered" evidence="11">
    <location>
        <begin position="1103"/>
        <end position="1127"/>
    </location>
</feature>
<dbReference type="FunFam" id="3.30.160.60:FF:000412">
    <property type="entry name" value="zinc finger protein 64 isoform X1"/>
    <property type="match status" value="1"/>
</dbReference>
<keyword evidence="6" id="KW-0805">Transcription regulation</keyword>
<dbReference type="GO" id="GO:0043565">
    <property type="term" value="F:sequence-specific DNA binding"/>
    <property type="evidence" value="ECO:0007669"/>
    <property type="project" value="TreeGrafter"/>
</dbReference>
<proteinExistence type="predicted"/>
<dbReference type="PANTHER" id="PTHR24408">
    <property type="entry name" value="ZINC FINGER PROTEIN"/>
    <property type="match status" value="1"/>
</dbReference>
<dbReference type="GO" id="GO:0005634">
    <property type="term" value="C:nucleus"/>
    <property type="evidence" value="ECO:0007669"/>
    <property type="project" value="UniProtKB-SubCell"/>
</dbReference>